<dbReference type="AlphaFoldDB" id="A0A437PMS8"/>
<evidence type="ECO:0000313" key="7">
    <source>
        <dbReference type="EMBL" id="RVU23479.1"/>
    </source>
</evidence>
<evidence type="ECO:0000256" key="5">
    <source>
        <dbReference type="SAM" id="Phobius"/>
    </source>
</evidence>
<dbReference type="InterPro" id="IPR009908">
    <property type="entry name" value="Methylamine_util_MauE"/>
</dbReference>
<sequence length="370" mass="42436">MKIYRRIASFLVIALFLFSGFIKLNDPIGTEIKLEEYFDVFSKDFRFMSGFWEALIPYSLIFSIGLSALEVILGVALWAKYKTKKVLWILIALITFFSFLTFYSAYFNKVTDCGCFGEAIKLTPWTSFSKDIFLFLLLVSLLFTDLPKINKLSFKTVVFTAILSISFGVYSYFYLPIWDSLPYAVGQNITKNMEQREPLKFQYTYKIKGKVEVLNEMPMDTTAEYISMIAVNEKEARPLITDYKIWVDNDTTDYTKESFKGNRLLVIMPNVNHAYLNALEEISIIAKELEQKGLPTWLVSAASNEEITNLRHQYQLSFPALSADTKILKTIIRSNPGLVLISNGTVKGKWSAYNLPKTNEIVESLTKVQE</sequence>
<organism evidence="7 8">
    <name type="scientific">Sandaracinomonas limnophila</name>
    <dbReference type="NCBI Taxonomy" id="1862386"/>
    <lineage>
        <taxon>Bacteria</taxon>
        <taxon>Pseudomonadati</taxon>
        <taxon>Bacteroidota</taxon>
        <taxon>Cytophagia</taxon>
        <taxon>Cytophagales</taxon>
        <taxon>Flectobacillaceae</taxon>
        <taxon>Sandaracinomonas</taxon>
    </lineage>
</organism>
<evidence type="ECO:0000256" key="1">
    <source>
        <dbReference type="ARBA" id="ARBA00004141"/>
    </source>
</evidence>
<evidence type="ECO:0000256" key="2">
    <source>
        <dbReference type="ARBA" id="ARBA00022692"/>
    </source>
</evidence>
<dbReference type="EMBL" id="SACY01000005">
    <property type="protein sequence ID" value="RVU23479.1"/>
    <property type="molecule type" value="Genomic_DNA"/>
</dbReference>
<reference evidence="7 8" key="1">
    <citation type="submission" date="2019-01" db="EMBL/GenBank/DDBJ databases">
        <authorList>
            <person name="Chen W.-M."/>
        </authorList>
    </citation>
    <scope>NUCLEOTIDE SEQUENCE [LARGE SCALE GENOMIC DNA]</scope>
    <source>
        <strain evidence="7 8">FSY-15</strain>
    </source>
</reference>
<dbReference type="Proteomes" id="UP000282832">
    <property type="component" value="Unassembled WGS sequence"/>
</dbReference>
<keyword evidence="2 5" id="KW-0812">Transmembrane</keyword>
<keyword evidence="3 5" id="KW-1133">Transmembrane helix</keyword>
<feature type="transmembrane region" description="Helical" evidence="5">
    <location>
        <begin position="55"/>
        <end position="79"/>
    </location>
</feature>
<evidence type="ECO:0000313" key="8">
    <source>
        <dbReference type="Proteomes" id="UP000282832"/>
    </source>
</evidence>
<comment type="subcellular location">
    <subcellularLocation>
        <location evidence="1">Membrane</location>
        <topology evidence="1">Multi-pass membrane protein</topology>
    </subcellularLocation>
</comment>
<keyword evidence="4 5" id="KW-0472">Membrane</keyword>
<feature type="transmembrane region" description="Helical" evidence="5">
    <location>
        <begin position="86"/>
        <end position="107"/>
    </location>
</feature>
<comment type="caution">
    <text evidence="7">The sequence shown here is derived from an EMBL/GenBank/DDBJ whole genome shotgun (WGS) entry which is preliminary data.</text>
</comment>
<dbReference type="GO" id="GO:0016020">
    <property type="term" value="C:membrane"/>
    <property type="evidence" value="ECO:0007669"/>
    <property type="project" value="UniProtKB-SubCell"/>
</dbReference>
<dbReference type="GO" id="GO:0030416">
    <property type="term" value="P:methylamine metabolic process"/>
    <property type="evidence" value="ECO:0007669"/>
    <property type="project" value="InterPro"/>
</dbReference>
<evidence type="ECO:0000259" key="6">
    <source>
        <dbReference type="Pfam" id="PF07291"/>
    </source>
</evidence>
<evidence type="ECO:0000256" key="3">
    <source>
        <dbReference type="ARBA" id="ARBA00022989"/>
    </source>
</evidence>
<feature type="transmembrane region" description="Helical" evidence="5">
    <location>
        <begin position="156"/>
        <end position="175"/>
    </location>
</feature>
<keyword evidence="8" id="KW-1185">Reference proteome</keyword>
<dbReference type="NCBIfam" id="NF045576">
    <property type="entry name" value="BT_3928_fam"/>
    <property type="match status" value="1"/>
</dbReference>
<dbReference type="RefSeq" id="WP_127805081.1">
    <property type="nucleotide sequence ID" value="NZ_SACY01000005.1"/>
</dbReference>
<dbReference type="Pfam" id="PF07291">
    <property type="entry name" value="MauE"/>
    <property type="match status" value="1"/>
</dbReference>
<dbReference type="OrthoDB" id="9809429at2"/>
<protein>
    <submittedName>
        <fullName evidence="7">DoxX family protein</fullName>
    </submittedName>
</protein>
<proteinExistence type="predicted"/>
<feature type="domain" description="Methylamine utilisation protein MauE" evidence="6">
    <location>
        <begin position="4"/>
        <end position="142"/>
    </location>
</feature>
<accession>A0A437PMS8</accession>
<name>A0A437PMS8_9BACT</name>
<evidence type="ECO:0000256" key="4">
    <source>
        <dbReference type="ARBA" id="ARBA00023136"/>
    </source>
</evidence>
<gene>
    <name evidence="7" type="ORF">EOJ36_10385</name>
</gene>
<feature type="transmembrane region" description="Helical" evidence="5">
    <location>
        <begin position="127"/>
        <end position="144"/>
    </location>
</feature>